<dbReference type="PIRSF" id="PIRSF005384">
    <property type="entry name" value="RpiB_LacA_B"/>
    <property type="match status" value="1"/>
</dbReference>
<reference evidence="3 4" key="1">
    <citation type="journal article" date="2016" name="Nat. Commun.">
        <title>Thousands of microbial genomes shed light on interconnected biogeochemical processes in an aquifer system.</title>
        <authorList>
            <person name="Anantharaman K."/>
            <person name="Brown C.T."/>
            <person name="Hug L.A."/>
            <person name="Sharon I."/>
            <person name="Castelle C.J."/>
            <person name="Probst A.J."/>
            <person name="Thomas B.C."/>
            <person name="Singh A."/>
            <person name="Wilkins M.J."/>
            <person name="Karaoz U."/>
            <person name="Brodie E.L."/>
            <person name="Williams K.H."/>
            <person name="Hubbard S.S."/>
            <person name="Banfield J.F."/>
        </authorList>
    </citation>
    <scope>NUCLEOTIDE SEQUENCE [LARGE SCALE GENOMIC DNA]</scope>
</reference>
<dbReference type="GO" id="GO:0004751">
    <property type="term" value="F:ribose-5-phosphate isomerase activity"/>
    <property type="evidence" value="ECO:0007669"/>
    <property type="project" value="TreeGrafter"/>
</dbReference>
<organism evidence="3 4">
    <name type="scientific">Candidatus Taylorbacteria bacterium RIFCSPHIGHO2_02_FULL_44_12</name>
    <dbReference type="NCBI Taxonomy" id="1802308"/>
    <lineage>
        <taxon>Bacteria</taxon>
        <taxon>Candidatus Tayloriibacteriota</taxon>
    </lineage>
</organism>
<dbReference type="NCBIfam" id="NF004051">
    <property type="entry name" value="PRK05571.1"/>
    <property type="match status" value="1"/>
</dbReference>
<comment type="similarity">
    <text evidence="1">Belongs to the LacAB/RpiB family.</text>
</comment>
<dbReference type="Proteomes" id="UP000178413">
    <property type="component" value="Unassembled WGS sequence"/>
</dbReference>
<sequence>MIIILASDHAGFALKEEVKLFIQEKGYDVLDVGTETFVEDDDYPMYMKSAAIKVSEDLGGNTKAIVFGGSGQGEAIVCNRFKRVRAIVWYGGDMEIIRKSREHNDANILSIGARFVGDQETKKVVELWLNTPFSKEERHVRRIAEIDEDFTNLR</sequence>
<evidence type="ECO:0000313" key="4">
    <source>
        <dbReference type="Proteomes" id="UP000178413"/>
    </source>
</evidence>
<proteinExistence type="inferred from homology"/>
<feature type="binding site" evidence="2">
    <location>
        <position position="138"/>
    </location>
    <ligand>
        <name>D-ribulose 5-phosphate</name>
        <dbReference type="ChEBI" id="CHEBI:58121"/>
    </ligand>
</feature>
<evidence type="ECO:0000313" key="3">
    <source>
        <dbReference type="EMBL" id="OHA24027.1"/>
    </source>
</evidence>
<dbReference type="Gene3D" id="3.40.1400.10">
    <property type="entry name" value="Sugar-phosphate isomerase, RpiB/LacA/LacB"/>
    <property type="match status" value="1"/>
</dbReference>
<comment type="caution">
    <text evidence="3">The sequence shown here is derived from an EMBL/GenBank/DDBJ whole genome shotgun (WGS) entry which is preliminary data.</text>
</comment>
<dbReference type="STRING" id="1802308.A3D50_01545"/>
<dbReference type="PANTHER" id="PTHR30345:SF0">
    <property type="entry name" value="DNA DAMAGE-REPAIR_TOLERATION PROTEIN DRT102"/>
    <property type="match status" value="1"/>
</dbReference>
<dbReference type="GO" id="GO:0019316">
    <property type="term" value="P:D-allose catabolic process"/>
    <property type="evidence" value="ECO:0007669"/>
    <property type="project" value="TreeGrafter"/>
</dbReference>
<feature type="binding site" evidence="2">
    <location>
        <begin position="8"/>
        <end position="9"/>
    </location>
    <ligand>
        <name>D-ribulose 5-phosphate</name>
        <dbReference type="ChEBI" id="CHEBI:58121"/>
    </ligand>
</feature>
<dbReference type="InterPro" id="IPR036569">
    <property type="entry name" value="RpiB_LacA_LacB_sf"/>
</dbReference>
<accession>A0A1G2MJI7</accession>
<dbReference type="EMBL" id="MHRM01000013">
    <property type="protein sequence ID" value="OHA24027.1"/>
    <property type="molecule type" value="Genomic_DNA"/>
</dbReference>
<dbReference type="GO" id="GO:0009052">
    <property type="term" value="P:pentose-phosphate shunt, non-oxidative branch"/>
    <property type="evidence" value="ECO:0007669"/>
    <property type="project" value="TreeGrafter"/>
</dbReference>
<dbReference type="InterPro" id="IPR003500">
    <property type="entry name" value="RpiB_LacA_LacB"/>
</dbReference>
<feature type="binding site" evidence="2">
    <location>
        <position position="114"/>
    </location>
    <ligand>
        <name>D-ribulose 5-phosphate</name>
        <dbReference type="ChEBI" id="CHEBI:58121"/>
    </ligand>
</feature>
<dbReference type="NCBIfam" id="TIGR00689">
    <property type="entry name" value="rpiB_lacA_lacB"/>
    <property type="match status" value="1"/>
</dbReference>
<dbReference type="Pfam" id="PF02502">
    <property type="entry name" value="LacAB_rpiB"/>
    <property type="match status" value="1"/>
</dbReference>
<dbReference type="AlphaFoldDB" id="A0A1G2MJI7"/>
<gene>
    <name evidence="3" type="ORF">A3D50_01545</name>
</gene>
<feature type="binding site" evidence="2">
    <location>
        <position position="142"/>
    </location>
    <ligand>
        <name>D-ribulose 5-phosphate</name>
        <dbReference type="ChEBI" id="CHEBI:58121"/>
    </ligand>
</feature>
<name>A0A1G2MJI7_9BACT</name>
<keyword evidence="3" id="KW-0413">Isomerase</keyword>
<feature type="binding site" evidence="2">
    <location>
        <position position="104"/>
    </location>
    <ligand>
        <name>D-ribulose 5-phosphate</name>
        <dbReference type="ChEBI" id="CHEBI:58121"/>
    </ligand>
</feature>
<feature type="binding site" evidence="2">
    <location>
        <begin position="69"/>
        <end position="73"/>
    </location>
    <ligand>
        <name>D-ribulose 5-phosphate</name>
        <dbReference type="ChEBI" id="CHEBI:58121"/>
    </ligand>
</feature>
<protein>
    <submittedName>
        <fullName evidence="3">Ribose-5-phosphate isomerase</fullName>
    </submittedName>
</protein>
<dbReference type="PANTHER" id="PTHR30345">
    <property type="entry name" value="RIBOSE-5-PHOSPHATE ISOMERASE B"/>
    <property type="match status" value="1"/>
</dbReference>
<evidence type="ECO:0000256" key="2">
    <source>
        <dbReference type="PIRSR" id="PIRSR005384-2"/>
    </source>
</evidence>
<dbReference type="SUPFAM" id="SSF89623">
    <property type="entry name" value="Ribose/Galactose isomerase RpiB/AlsB"/>
    <property type="match status" value="1"/>
</dbReference>
<evidence type="ECO:0000256" key="1">
    <source>
        <dbReference type="ARBA" id="ARBA00008754"/>
    </source>
</evidence>